<proteinExistence type="predicted"/>
<reference evidence="1" key="1">
    <citation type="submission" date="2024-05" db="EMBL/GenBank/DDBJ databases">
        <title>Alkalihalobacillus sp. strain MEB203 novel alkaliphilic bacterium from Lonar Lake, India.</title>
        <authorList>
            <person name="Joshi A."/>
            <person name="Thite S."/>
            <person name="Mengade P."/>
        </authorList>
    </citation>
    <scope>NUCLEOTIDE SEQUENCE</scope>
    <source>
        <strain evidence="1">MEB 203</strain>
    </source>
</reference>
<keyword evidence="2" id="KW-1185">Reference proteome</keyword>
<dbReference type="Pfam" id="PF08863">
    <property type="entry name" value="YolD"/>
    <property type="match status" value="1"/>
</dbReference>
<dbReference type="PANTHER" id="PTHR40051">
    <property type="entry name" value="IG HYPOTHETICAL 15966"/>
    <property type="match status" value="1"/>
</dbReference>
<name>A0ABT5VBQ3_9BACI</name>
<dbReference type="PANTHER" id="PTHR40051:SF1">
    <property type="entry name" value="YOLD-LIKE FAMILY PROTEIN"/>
    <property type="match status" value="1"/>
</dbReference>
<dbReference type="RefSeq" id="WP_275116758.1">
    <property type="nucleotide sequence ID" value="NZ_JAOTPO010000001.1"/>
</dbReference>
<organism evidence="1 2">
    <name type="scientific">Alkalihalobacterium chitinilyticum</name>
    <dbReference type="NCBI Taxonomy" id="2980103"/>
    <lineage>
        <taxon>Bacteria</taxon>
        <taxon>Bacillati</taxon>
        <taxon>Bacillota</taxon>
        <taxon>Bacilli</taxon>
        <taxon>Bacillales</taxon>
        <taxon>Bacillaceae</taxon>
        <taxon>Alkalihalobacterium</taxon>
    </lineage>
</organism>
<gene>
    <name evidence="1" type="ORF">N7Z68_01895</name>
</gene>
<evidence type="ECO:0000313" key="1">
    <source>
        <dbReference type="EMBL" id="MDE5412137.1"/>
    </source>
</evidence>
<dbReference type="Proteomes" id="UP001148125">
    <property type="component" value="Unassembled WGS sequence"/>
</dbReference>
<accession>A0ABT5VBQ3</accession>
<protein>
    <submittedName>
        <fullName evidence="1">YolD-like family protein</fullName>
    </submittedName>
</protein>
<dbReference type="EMBL" id="JAOTPO010000001">
    <property type="protein sequence ID" value="MDE5412137.1"/>
    <property type="molecule type" value="Genomic_DNA"/>
</dbReference>
<dbReference type="InterPro" id="IPR014962">
    <property type="entry name" value="YolD"/>
</dbReference>
<sequence>MIKDRGNIKWTAMMLPEHVGLLRELKKELTYQKKPQLDEQQLLEMNEQICEGMANNASLIFTYYENYDYHCMVGTVHHFNEQERKLHLIDQFGGKNYLQLDEIIDVKTYK</sequence>
<evidence type="ECO:0000313" key="2">
    <source>
        <dbReference type="Proteomes" id="UP001148125"/>
    </source>
</evidence>
<comment type="caution">
    <text evidence="1">The sequence shown here is derived from an EMBL/GenBank/DDBJ whole genome shotgun (WGS) entry which is preliminary data.</text>
</comment>